<protein>
    <submittedName>
        <fullName evidence="1">ATP-dependent Clp protease ATP-binding subunit</fullName>
    </submittedName>
</protein>
<dbReference type="GO" id="GO:0005524">
    <property type="term" value="F:ATP binding"/>
    <property type="evidence" value="ECO:0007669"/>
    <property type="project" value="UniProtKB-KW"/>
</dbReference>
<reference evidence="1 2" key="1">
    <citation type="submission" date="2019-11" db="EMBL/GenBank/DDBJ databases">
        <title>Growth characteristics of pneumococcus vary with the chemical composition of the capsule and with environmental conditions.</title>
        <authorList>
            <person name="Tothpal A."/>
            <person name="Desobry K."/>
            <person name="Joshi S."/>
            <person name="Wyllie A.L."/>
            <person name="Weinberger D.M."/>
        </authorList>
    </citation>
    <scope>NUCLEOTIDE SEQUENCE [LARGE SCALE GENOMIC DNA]</scope>
    <source>
        <strain evidence="2">pnumococcus19F</strain>
    </source>
</reference>
<proteinExistence type="predicted"/>
<name>A0A6G2DBY1_STREE</name>
<dbReference type="GO" id="GO:0006508">
    <property type="term" value="P:proteolysis"/>
    <property type="evidence" value="ECO:0007669"/>
    <property type="project" value="UniProtKB-KW"/>
</dbReference>
<dbReference type="AlphaFoldDB" id="A0A6G2DBY1"/>
<sequence length="81" mass="9314">MLCQNCKINDSTIHLYTNLNGKQKQIDLCQNCYKIIKTDPNNSLFKGMTDLNNRDFDPFGDFFNDLNNFRPSSNTPPIPPT</sequence>
<keyword evidence="1" id="KW-0378">Hydrolase</keyword>
<evidence type="ECO:0000313" key="1">
    <source>
        <dbReference type="EMBL" id="MTV74039.1"/>
    </source>
</evidence>
<keyword evidence="1" id="KW-0645">Protease</keyword>
<dbReference type="GO" id="GO:0008233">
    <property type="term" value="F:peptidase activity"/>
    <property type="evidence" value="ECO:0007669"/>
    <property type="project" value="UniProtKB-KW"/>
</dbReference>
<dbReference type="Proteomes" id="UP000483094">
    <property type="component" value="Unassembled WGS sequence"/>
</dbReference>
<organism evidence="1 2">
    <name type="scientific">Streptococcus pneumoniae</name>
    <dbReference type="NCBI Taxonomy" id="1313"/>
    <lineage>
        <taxon>Bacteria</taxon>
        <taxon>Bacillati</taxon>
        <taxon>Bacillota</taxon>
        <taxon>Bacilli</taxon>
        <taxon>Lactobacillales</taxon>
        <taxon>Streptococcaceae</taxon>
        <taxon>Streptococcus</taxon>
    </lineage>
</organism>
<gene>
    <name evidence="1" type="ORF">GM540_08615</name>
</gene>
<accession>A0A6G2DBY1</accession>
<keyword evidence="1" id="KW-0547">Nucleotide-binding</keyword>
<keyword evidence="1" id="KW-0067">ATP-binding</keyword>
<dbReference type="EMBL" id="WNHQ01000794">
    <property type="protein sequence ID" value="MTV74039.1"/>
    <property type="molecule type" value="Genomic_DNA"/>
</dbReference>
<comment type="caution">
    <text evidence="1">The sequence shown here is derived from an EMBL/GenBank/DDBJ whole genome shotgun (WGS) entry which is preliminary data.</text>
</comment>
<feature type="non-terminal residue" evidence="1">
    <location>
        <position position="81"/>
    </location>
</feature>
<evidence type="ECO:0000313" key="2">
    <source>
        <dbReference type="Proteomes" id="UP000483094"/>
    </source>
</evidence>